<dbReference type="PANTHER" id="PTHR33874">
    <property type="entry name" value="RING FINGER PROTEIN"/>
    <property type="match status" value="1"/>
</dbReference>
<dbReference type="EMBL" id="QEFC01001232">
    <property type="protein sequence ID" value="KAE9458866.1"/>
    <property type="molecule type" value="Genomic_DNA"/>
</dbReference>
<sequence>MEVDAGAEAERDQLRVKRKTLEAVLHQCQRALQSLGDGDCAAAQGSPAPCPDKEADELCDLLKSKIECPDFLEKLECAQMSVMAAAPSKRIDVCAIDCSCNSSMMPEEGSSWDMVSDTDLWEGGSTEVEQEDYVLVRQEDIVEGIACFMATYLISLKQTKDLSPNQLQEALSKTFSMKKKKGKLQKAWDGSKVLYNVASWGATAVGIYQNPALLAAARQSFGLHVKLSRSSSDLLVKFQCFGLSSRLYCASTTLAAWCWVLFCNIVAILFVLQLH</sequence>
<accession>A0A6A4LE12</accession>
<dbReference type="PANTHER" id="PTHR33874:SF1">
    <property type="entry name" value="RING FINGER PROTEIN"/>
    <property type="match status" value="1"/>
</dbReference>
<name>A0A6A4LE12_9ERIC</name>
<keyword evidence="3" id="KW-1185">Reference proteome</keyword>
<evidence type="ECO:0000256" key="1">
    <source>
        <dbReference type="SAM" id="Phobius"/>
    </source>
</evidence>
<dbReference type="Proteomes" id="UP000428333">
    <property type="component" value="Linkage Group LG05"/>
</dbReference>
<evidence type="ECO:0000313" key="2">
    <source>
        <dbReference type="EMBL" id="KAE9458866.1"/>
    </source>
</evidence>
<comment type="caution">
    <text evidence="2">The sequence shown here is derived from an EMBL/GenBank/DDBJ whole genome shotgun (WGS) entry which is preliminary data.</text>
</comment>
<evidence type="ECO:0000313" key="3">
    <source>
        <dbReference type="Proteomes" id="UP000428333"/>
    </source>
</evidence>
<dbReference type="AlphaFoldDB" id="A0A6A4LE12"/>
<protein>
    <submittedName>
        <fullName evidence="2">Uncharacterized protein</fullName>
    </submittedName>
</protein>
<dbReference type="OrthoDB" id="2014733at2759"/>
<gene>
    <name evidence="2" type="ORF">C3L33_09231</name>
</gene>
<keyword evidence="1" id="KW-0472">Membrane</keyword>
<keyword evidence="1" id="KW-0812">Transmembrane</keyword>
<feature type="transmembrane region" description="Helical" evidence="1">
    <location>
        <begin position="254"/>
        <end position="272"/>
    </location>
</feature>
<reference evidence="2 3" key="1">
    <citation type="journal article" date="2019" name="Genome Biol. Evol.">
        <title>The Rhododendron genome and chromosomal organization provide insight into shared whole-genome duplications across the heath family (Ericaceae).</title>
        <authorList>
            <person name="Soza V.L."/>
            <person name="Lindsley D."/>
            <person name="Waalkes A."/>
            <person name="Ramage E."/>
            <person name="Patwardhan R.P."/>
            <person name="Burton J.N."/>
            <person name="Adey A."/>
            <person name="Kumar A."/>
            <person name="Qiu R."/>
            <person name="Shendure J."/>
            <person name="Hall B."/>
        </authorList>
    </citation>
    <scope>NUCLEOTIDE SEQUENCE [LARGE SCALE GENOMIC DNA]</scope>
    <source>
        <strain evidence="2">RSF 1966-606</strain>
    </source>
</reference>
<proteinExistence type="predicted"/>
<keyword evidence="1" id="KW-1133">Transmembrane helix</keyword>
<organism evidence="2 3">
    <name type="scientific">Rhododendron williamsianum</name>
    <dbReference type="NCBI Taxonomy" id="262921"/>
    <lineage>
        <taxon>Eukaryota</taxon>
        <taxon>Viridiplantae</taxon>
        <taxon>Streptophyta</taxon>
        <taxon>Embryophyta</taxon>
        <taxon>Tracheophyta</taxon>
        <taxon>Spermatophyta</taxon>
        <taxon>Magnoliopsida</taxon>
        <taxon>eudicotyledons</taxon>
        <taxon>Gunneridae</taxon>
        <taxon>Pentapetalae</taxon>
        <taxon>asterids</taxon>
        <taxon>Ericales</taxon>
        <taxon>Ericaceae</taxon>
        <taxon>Ericoideae</taxon>
        <taxon>Rhodoreae</taxon>
        <taxon>Rhododendron</taxon>
    </lineage>
</organism>
<feature type="non-terminal residue" evidence="2">
    <location>
        <position position="1"/>
    </location>
</feature>